<evidence type="ECO:0000256" key="2">
    <source>
        <dbReference type="SAM" id="SignalP"/>
    </source>
</evidence>
<feature type="region of interest" description="Disordered" evidence="1">
    <location>
        <begin position="416"/>
        <end position="457"/>
    </location>
</feature>
<feature type="compositionally biased region" description="Low complexity" evidence="1">
    <location>
        <begin position="310"/>
        <end position="358"/>
    </location>
</feature>
<evidence type="ECO:0000313" key="4">
    <source>
        <dbReference type="Proteomes" id="UP001374579"/>
    </source>
</evidence>
<comment type="caution">
    <text evidence="3">The sequence shown here is derived from an EMBL/GenBank/DDBJ whole genome shotgun (WGS) entry which is preliminary data.</text>
</comment>
<dbReference type="EMBL" id="JBAMIC010000013">
    <property type="protein sequence ID" value="KAK7097755.1"/>
    <property type="molecule type" value="Genomic_DNA"/>
</dbReference>
<keyword evidence="4" id="KW-1185">Reference proteome</keyword>
<feature type="region of interest" description="Disordered" evidence="1">
    <location>
        <begin position="305"/>
        <end position="358"/>
    </location>
</feature>
<protein>
    <submittedName>
        <fullName evidence="3">Uncharacterized protein</fullName>
    </submittedName>
</protein>
<name>A0AAN9B202_9CAEN</name>
<evidence type="ECO:0000313" key="3">
    <source>
        <dbReference type="EMBL" id="KAK7097755.1"/>
    </source>
</evidence>
<feature type="compositionally biased region" description="Gly residues" evidence="1">
    <location>
        <begin position="419"/>
        <end position="431"/>
    </location>
</feature>
<proteinExistence type="predicted"/>
<dbReference type="AlphaFoldDB" id="A0AAN9B202"/>
<feature type="signal peptide" evidence="2">
    <location>
        <begin position="1"/>
        <end position="21"/>
    </location>
</feature>
<feature type="compositionally biased region" description="Low complexity" evidence="1">
    <location>
        <begin position="80"/>
        <end position="96"/>
    </location>
</feature>
<organism evidence="3 4">
    <name type="scientific">Littorina saxatilis</name>
    <dbReference type="NCBI Taxonomy" id="31220"/>
    <lineage>
        <taxon>Eukaryota</taxon>
        <taxon>Metazoa</taxon>
        <taxon>Spiralia</taxon>
        <taxon>Lophotrochozoa</taxon>
        <taxon>Mollusca</taxon>
        <taxon>Gastropoda</taxon>
        <taxon>Caenogastropoda</taxon>
        <taxon>Littorinimorpha</taxon>
        <taxon>Littorinoidea</taxon>
        <taxon>Littorinidae</taxon>
        <taxon>Littorina</taxon>
    </lineage>
</organism>
<sequence>MTVRMFTTVFTILALAASVRSQNRFSGIVALPVELPSELRTTLKPPSIPQPAPVFLPQPVPANLPPAPASVPQPATLFQTPAPTATTTTTTTPPTASYGPLIVDSEEEELALTRKANEASNVPSDALGGPSSSGPRSSCTFSVKNEYNYDPKNESFTYPRAIINQALKGTVAELAMKSLQEAKQRKSSFANDDNVLSGAPAFPSNIGLNNGGGSPSSLLPATNTNNLLGNLNNPNNINNNNNFGNNLGNPLPNSFAFANALPSPPSSILNNNINNNNNNNNNNGGQISGILGALGANNRNSNSFNLGAVPSLNQNNPSPNQNNPFPSLNQNNPSPNQNNQFQPLNQNNPSPNQNNQFAQNNQFNQNLDQVFSAGSNSRFPESNFFGPERFGNVPRNAGVSSPFGFYGFQGMNPLSSGNPLGGSGSGSGSGSGNDVSYDVNRNQGTKQTPFEGLNPFDIDNKFPIGSTIRRKRQATPEGRIEGACESETMLLREYNNYGDRCYVVNPEMQQHMFVTCRLVSSFVR</sequence>
<keyword evidence="2" id="KW-0732">Signal</keyword>
<feature type="region of interest" description="Disordered" evidence="1">
    <location>
        <begin position="78"/>
        <end position="100"/>
    </location>
</feature>
<evidence type="ECO:0000256" key="1">
    <source>
        <dbReference type="SAM" id="MobiDB-lite"/>
    </source>
</evidence>
<feature type="chain" id="PRO_5043005750" evidence="2">
    <location>
        <begin position="22"/>
        <end position="524"/>
    </location>
</feature>
<feature type="compositionally biased region" description="Polar residues" evidence="1">
    <location>
        <begin position="439"/>
        <end position="448"/>
    </location>
</feature>
<feature type="compositionally biased region" description="Low complexity" evidence="1">
    <location>
        <begin position="128"/>
        <end position="138"/>
    </location>
</feature>
<gene>
    <name evidence="3" type="ORF">V1264_004688</name>
</gene>
<feature type="region of interest" description="Disordered" evidence="1">
    <location>
        <begin position="113"/>
        <end position="138"/>
    </location>
</feature>
<reference evidence="3 4" key="1">
    <citation type="submission" date="2024-02" db="EMBL/GenBank/DDBJ databases">
        <title>Chromosome-scale genome assembly of the rough periwinkle Littorina saxatilis.</title>
        <authorList>
            <person name="De Jode A."/>
            <person name="Faria R."/>
            <person name="Formenti G."/>
            <person name="Sims Y."/>
            <person name="Smith T.P."/>
            <person name="Tracey A."/>
            <person name="Wood J.M.D."/>
            <person name="Zagrodzka Z.B."/>
            <person name="Johannesson K."/>
            <person name="Butlin R.K."/>
            <person name="Leder E.H."/>
        </authorList>
    </citation>
    <scope>NUCLEOTIDE SEQUENCE [LARGE SCALE GENOMIC DNA]</scope>
    <source>
        <strain evidence="3">Snail1</strain>
        <tissue evidence="3">Muscle</tissue>
    </source>
</reference>
<dbReference type="Proteomes" id="UP001374579">
    <property type="component" value="Unassembled WGS sequence"/>
</dbReference>
<accession>A0AAN9B202</accession>